<reference evidence="2" key="1">
    <citation type="journal article" date="2022" name="Mol. Ecol. Resour.">
        <title>The genomes of chicory, endive, great burdock and yacon provide insights into Asteraceae palaeo-polyploidization history and plant inulin production.</title>
        <authorList>
            <person name="Fan W."/>
            <person name="Wang S."/>
            <person name="Wang H."/>
            <person name="Wang A."/>
            <person name="Jiang F."/>
            <person name="Liu H."/>
            <person name="Zhao H."/>
            <person name="Xu D."/>
            <person name="Zhang Y."/>
        </authorList>
    </citation>
    <scope>NUCLEOTIDE SEQUENCE [LARGE SCALE GENOMIC DNA]</scope>
    <source>
        <strain evidence="2">cv. Punajuju</strain>
    </source>
</reference>
<accession>A0ACB9CWX7</accession>
<keyword evidence="2" id="KW-1185">Reference proteome</keyword>
<comment type="caution">
    <text evidence="1">The sequence shown here is derived from an EMBL/GenBank/DDBJ whole genome shotgun (WGS) entry which is preliminary data.</text>
</comment>
<protein>
    <submittedName>
        <fullName evidence="1">Uncharacterized protein</fullName>
    </submittedName>
</protein>
<gene>
    <name evidence="1" type="ORF">L2E82_29019</name>
</gene>
<proteinExistence type="predicted"/>
<name>A0ACB9CWX7_CICIN</name>
<evidence type="ECO:0000313" key="1">
    <source>
        <dbReference type="EMBL" id="KAI3738834.1"/>
    </source>
</evidence>
<evidence type="ECO:0000313" key="2">
    <source>
        <dbReference type="Proteomes" id="UP001055811"/>
    </source>
</evidence>
<organism evidence="1 2">
    <name type="scientific">Cichorium intybus</name>
    <name type="common">Chicory</name>
    <dbReference type="NCBI Taxonomy" id="13427"/>
    <lineage>
        <taxon>Eukaryota</taxon>
        <taxon>Viridiplantae</taxon>
        <taxon>Streptophyta</taxon>
        <taxon>Embryophyta</taxon>
        <taxon>Tracheophyta</taxon>
        <taxon>Spermatophyta</taxon>
        <taxon>Magnoliopsida</taxon>
        <taxon>eudicotyledons</taxon>
        <taxon>Gunneridae</taxon>
        <taxon>Pentapetalae</taxon>
        <taxon>asterids</taxon>
        <taxon>campanulids</taxon>
        <taxon>Asterales</taxon>
        <taxon>Asteraceae</taxon>
        <taxon>Cichorioideae</taxon>
        <taxon>Cichorieae</taxon>
        <taxon>Cichoriinae</taxon>
        <taxon>Cichorium</taxon>
    </lineage>
</organism>
<dbReference type="EMBL" id="CM042013">
    <property type="protein sequence ID" value="KAI3738834.1"/>
    <property type="molecule type" value="Genomic_DNA"/>
</dbReference>
<sequence length="192" mass="21486">MAVFSHLRQSLLRSQRVTPASGVLKTFASPYHHVQTKNKSTAFTKAEDQKSENKKGKWLTLLPFNLTVNGASLGKDIVGRGQSTIEGDGSSTTMLKWVMRCCPQLPRSLVQKLFRLRQVQRETSVGSNCDQDVQALGSRVKRVSAKDSMKPGDIIHLPNQYTHYRLRKQSAFADSAIIVINKPPGIPVQRWQ</sequence>
<dbReference type="Proteomes" id="UP001055811">
    <property type="component" value="Linkage Group LG05"/>
</dbReference>
<reference evidence="1 2" key="2">
    <citation type="journal article" date="2022" name="Mol. Ecol. Resour.">
        <title>The genomes of chicory, endive, great burdock and yacon provide insights into Asteraceae paleo-polyploidization history and plant inulin production.</title>
        <authorList>
            <person name="Fan W."/>
            <person name="Wang S."/>
            <person name="Wang H."/>
            <person name="Wang A."/>
            <person name="Jiang F."/>
            <person name="Liu H."/>
            <person name="Zhao H."/>
            <person name="Xu D."/>
            <person name="Zhang Y."/>
        </authorList>
    </citation>
    <scope>NUCLEOTIDE SEQUENCE [LARGE SCALE GENOMIC DNA]</scope>
    <source>
        <strain evidence="2">cv. Punajuju</strain>
        <tissue evidence="1">Leaves</tissue>
    </source>
</reference>